<organism evidence="1 2">
    <name type="scientific">Lentzea albidocapillata</name>
    <dbReference type="NCBI Taxonomy" id="40571"/>
    <lineage>
        <taxon>Bacteria</taxon>
        <taxon>Bacillati</taxon>
        <taxon>Actinomycetota</taxon>
        <taxon>Actinomycetes</taxon>
        <taxon>Pseudonocardiales</taxon>
        <taxon>Pseudonocardiaceae</taxon>
        <taxon>Lentzea</taxon>
    </lineage>
</organism>
<dbReference type="OrthoDB" id="8421706at2"/>
<sequence>MQIPDAATPIVCDMTDAPDTDAERLAEYRRLFTHAAFLGRERTTDGIRFRFRVEPGLEEWVRDLAAREKACCAFFAFDITIEDGEVRYDCAVTDNDQARAILEEYYALPDLLVESVDDLRERLVERGVVFTSSAAGTVHHVQPVVSGQIGG</sequence>
<evidence type="ECO:0000313" key="2">
    <source>
        <dbReference type="Proteomes" id="UP000192840"/>
    </source>
</evidence>
<evidence type="ECO:0000313" key="1">
    <source>
        <dbReference type="EMBL" id="SMC60100.1"/>
    </source>
</evidence>
<dbReference type="EMBL" id="FWYC01000003">
    <property type="protein sequence ID" value="SMC60100.1"/>
    <property type="molecule type" value="Genomic_DNA"/>
</dbReference>
<dbReference type="AlphaFoldDB" id="A0A1W2AHQ4"/>
<accession>A0A1W2AHQ4</accession>
<dbReference type="RefSeq" id="WP_030476141.1">
    <property type="nucleotide sequence ID" value="NZ_FWYC01000003.1"/>
</dbReference>
<gene>
    <name evidence="1" type="ORF">SAMN05660733_00689</name>
</gene>
<keyword evidence="2" id="KW-1185">Reference proteome</keyword>
<protein>
    <submittedName>
        <fullName evidence="1">Uncharacterized protein</fullName>
    </submittedName>
</protein>
<name>A0A1W2AHQ4_9PSEU</name>
<dbReference type="Proteomes" id="UP000192840">
    <property type="component" value="Unassembled WGS sequence"/>
</dbReference>
<proteinExistence type="predicted"/>
<reference evidence="2" key="1">
    <citation type="submission" date="2017-04" db="EMBL/GenBank/DDBJ databases">
        <authorList>
            <person name="Varghese N."/>
            <person name="Submissions S."/>
        </authorList>
    </citation>
    <scope>NUCLEOTIDE SEQUENCE [LARGE SCALE GENOMIC DNA]</scope>
    <source>
        <strain evidence="2">DSM 44073</strain>
    </source>
</reference>
<dbReference type="STRING" id="40571.SAMN05660733_00689"/>